<reference evidence="1 2" key="1">
    <citation type="journal article" date="2017" name="Curr. Biol.">
        <title>Genome architecture and evolution of a unichromosomal asexual nematode.</title>
        <authorList>
            <person name="Fradin H."/>
            <person name="Zegar C."/>
            <person name="Gutwein M."/>
            <person name="Lucas J."/>
            <person name="Kovtun M."/>
            <person name="Corcoran D."/>
            <person name="Baugh L.R."/>
            <person name="Kiontke K."/>
            <person name="Gunsalus K."/>
            <person name="Fitch D.H."/>
            <person name="Piano F."/>
        </authorList>
    </citation>
    <scope>NUCLEOTIDE SEQUENCE [LARGE SCALE GENOMIC DNA]</scope>
    <source>
        <strain evidence="1">PF1309</strain>
    </source>
</reference>
<dbReference type="EMBL" id="LIAE01010498">
    <property type="protein sequence ID" value="PAV59827.1"/>
    <property type="molecule type" value="Genomic_DNA"/>
</dbReference>
<accession>A0A2A2JDU5</accession>
<organism evidence="1 2">
    <name type="scientific">Diploscapter pachys</name>
    <dbReference type="NCBI Taxonomy" id="2018661"/>
    <lineage>
        <taxon>Eukaryota</taxon>
        <taxon>Metazoa</taxon>
        <taxon>Ecdysozoa</taxon>
        <taxon>Nematoda</taxon>
        <taxon>Chromadorea</taxon>
        <taxon>Rhabditida</taxon>
        <taxon>Rhabditina</taxon>
        <taxon>Rhabditomorpha</taxon>
        <taxon>Rhabditoidea</taxon>
        <taxon>Rhabditidae</taxon>
        <taxon>Diploscapter</taxon>
    </lineage>
</organism>
<name>A0A2A2JDU5_9BILA</name>
<comment type="caution">
    <text evidence="1">The sequence shown here is derived from an EMBL/GenBank/DDBJ whole genome shotgun (WGS) entry which is preliminary data.</text>
</comment>
<proteinExistence type="predicted"/>
<gene>
    <name evidence="1" type="ORF">WR25_08038</name>
</gene>
<evidence type="ECO:0000313" key="2">
    <source>
        <dbReference type="Proteomes" id="UP000218231"/>
    </source>
</evidence>
<dbReference type="AlphaFoldDB" id="A0A2A2JDU5"/>
<dbReference type="Proteomes" id="UP000218231">
    <property type="component" value="Unassembled WGS sequence"/>
</dbReference>
<protein>
    <submittedName>
        <fullName evidence="1">Uncharacterized protein</fullName>
    </submittedName>
</protein>
<evidence type="ECO:0000313" key="1">
    <source>
        <dbReference type="EMBL" id="PAV59827.1"/>
    </source>
</evidence>
<sequence length="188" mass="21132">MGVCAVPSIRLKRRQNFVLQQIEVGDRRHCAIEEEWAHDAPACRAGPDHELIRVQREGVLLVAIFRAPTSESVLTFSDYLPVILLVDSPVHRENRFVSPEDLVGVALVGSSEIELTFSELDPGAMVRRLQLLDVVDLVGVESFANENSPNRRLRHPQLLDAAERDSAFLFLKCQHDVQLHLSRLAIPE</sequence>
<keyword evidence="2" id="KW-1185">Reference proteome</keyword>